<protein>
    <submittedName>
        <fullName evidence="1">Uncharacterized protein</fullName>
    </submittedName>
</protein>
<evidence type="ECO:0000313" key="2">
    <source>
        <dbReference type="Proteomes" id="UP001195769"/>
    </source>
</evidence>
<accession>A0AAD4EB46</accession>
<dbReference type="EMBL" id="JABBWK010000015">
    <property type="protein sequence ID" value="KAG1902915.1"/>
    <property type="molecule type" value="Genomic_DNA"/>
</dbReference>
<gene>
    <name evidence="1" type="ORF">F5891DRAFT_1186058</name>
</gene>
<dbReference type="InterPro" id="IPR041078">
    <property type="entry name" value="Plavaka"/>
</dbReference>
<dbReference type="RefSeq" id="XP_041228490.1">
    <property type="nucleotide sequence ID" value="XM_041366633.1"/>
</dbReference>
<sequence>MARPYLVWSSPQTRPRISNLAGNHYAHPLLITLANIDPDVRAKGSLQAYIPLALLPVAKFIHRVKCMHGVLVDRLLHQCIDIVIEPLKQAACLGIMMTDTPEELVITCHPLHKGSSTLANIRKVVASVSPSDLVAFFEECKQYHLNGVQRPFWMDWVTADPSSFLTLESLHHFHKMFFDHDCAWCIDVVGAKEIDFQFFLTSDVYQRYIIGIIAGAAPTQFIMAIQTLLEFRYLAQAPQFSDETLMELDM</sequence>
<proteinExistence type="predicted"/>
<dbReference type="GeneID" id="64660931"/>
<organism evidence="1 2">
    <name type="scientific">Suillus fuscotomentosus</name>
    <dbReference type="NCBI Taxonomy" id="1912939"/>
    <lineage>
        <taxon>Eukaryota</taxon>
        <taxon>Fungi</taxon>
        <taxon>Dikarya</taxon>
        <taxon>Basidiomycota</taxon>
        <taxon>Agaricomycotina</taxon>
        <taxon>Agaricomycetes</taxon>
        <taxon>Agaricomycetidae</taxon>
        <taxon>Boletales</taxon>
        <taxon>Suillineae</taxon>
        <taxon>Suillaceae</taxon>
        <taxon>Suillus</taxon>
    </lineage>
</organism>
<evidence type="ECO:0000313" key="1">
    <source>
        <dbReference type="EMBL" id="KAG1902915.1"/>
    </source>
</evidence>
<dbReference type="Proteomes" id="UP001195769">
    <property type="component" value="Unassembled WGS sequence"/>
</dbReference>
<comment type="caution">
    <text evidence="1">The sequence shown here is derived from an EMBL/GenBank/DDBJ whole genome shotgun (WGS) entry which is preliminary data.</text>
</comment>
<name>A0AAD4EB46_9AGAM</name>
<keyword evidence="2" id="KW-1185">Reference proteome</keyword>
<dbReference type="AlphaFoldDB" id="A0AAD4EB46"/>
<dbReference type="Pfam" id="PF18759">
    <property type="entry name" value="Plavaka"/>
    <property type="match status" value="1"/>
</dbReference>
<reference evidence="1" key="1">
    <citation type="journal article" date="2020" name="New Phytol.">
        <title>Comparative genomics reveals dynamic genome evolution in host specialist ectomycorrhizal fungi.</title>
        <authorList>
            <person name="Lofgren L.A."/>
            <person name="Nguyen N.H."/>
            <person name="Vilgalys R."/>
            <person name="Ruytinx J."/>
            <person name="Liao H.L."/>
            <person name="Branco S."/>
            <person name="Kuo A."/>
            <person name="LaButti K."/>
            <person name="Lipzen A."/>
            <person name="Andreopoulos W."/>
            <person name="Pangilinan J."/>
            <person name="Riley R."/>
            <person name="Hundley H."/>
            <person name="Na H."/>
            <person name="Barry K."/>
            <person name="Grigoriev I.V."/>
            <person name="Stajich J.E."/>
            <person name="Kennedy P.G."/>
        </authorList>
    </citation>
    <scope>NUCLEOTIDE SEQUENCE</scope>
    <source>
        <strain evidence="1">FC203</strain>
    </source>
</reference>